<evidence type="ECO:0000259" key="5">
    <source>
        <dbReference type="PROSITE" id="PS51886"/>
    </source>
</evidence>
<dbReference type="InterPro" id="IPR006571">
    <property type="entry name" value="TLDc_dom"/>
</dbReference>
<evidence type="ECO:0000256" key="3">
    <source>
        <dbReference type="ARBA" id="ARBA00023128"/>
    </source>
</evidence>
<comment type="similarity">
    <text evidence="2">Belongs to the OXR1 family.</text>
</comment>
<feature type="domain" description="TLDc" evidence="5">
    <location>
        <begin position="1"/>
        <end position="156"/>
    </location>
</feature>
<evidence type="ECO:0000313" key="6">
    <source>
        <dbReference type="EMBL" id="RKP05277.1"/>
    </source>
</evidence>
<dbReference type="Pfam" id="PF07534">
    <property type="entry name" value="TLD"/>
    <property type="match status" value="1"/>
</dbReference>
<gene>
    <name evidence="6" type="ORF">THASP1DRAFT_19999</name>
</gene>
<name>A0A4P9XI15_9FUNG</name>
<organism evidence="6 7">
    <name type="scientific">Thamnocephalis sphaerospora</name>
    <dbReference type="NCBI Taxonomy" id="78915"/>
    <lineage>
        <taxon>Eukaryota</taxon>
        <taxon>Fungi</taxon>
        <taxon>Fungi incertae sedis</taxon>
        <taxon>Zoopagomycota</taxon>
        <taxon>Zoopagomycotina</taxon>
        <taxon>Zoopagomycetes</taxon>
        <taxon>Zoopagales</taxon>
        <taxon>Sigmoideomycetaceae</taxon>
        <taxon>Thamnocephalis</taxon>
    </lineage>
</organism>
<comment type="subcellular location">
    <subcellularLocation>
        <location evidence="1">Mitochondrion</location>
    </subcellularLocation>
</comment>
<dbReference type="EMBL" id="KZ993189">
    <property type="protein sequence ID" value="RKP05277.1"/>
    <property type="molecule type" value="Genomic_DNA"/>
</dbReference>
<dbReference type="GO" id="GO:0006979">
    <property type="term" value="P:response to oxidative stress"/>
    <property type="evidence" value="ECO:0007669"/>
    <property type="project" value="TreeGrafter"/>
</dbReference>
<dbReference type="Proteomes" id="UP000271241">
    <property type="component" value="Unassembled WGS sequence"/>
</dbReference>
<proteinExistence type="inferred from homology"/>
<accession>A0A4P9XI15</accession>
<evidence type="ECO:0000313" key="7">
    <source>
        <dbReference type="Proteomes" id="UP000271241"/>
    </source>
</evidence>
<dbReference type="PANTHER" id="PTHR23354">
    <property type="entry name" value="NUCLEOLAR PROTEIN 7/ESTROGEN RECEPTOR COACTIVATOR-RELATED"/>
    <property type="match status" value="1"/>
</dbReference>
<evidence type="ECO:0000256" key="1">
    <source>
        <dbReference type="ARBA" id="ARBA00004173"/>
    </source>
</evidence>
<keyword evidence="3" id="KW-0496">Mitochondrion</keyword>
<dbReference type="GO" id="GO:0005739">
    <property type="term" value="C:mitochondrion"/>
    <property type="evidence" value="ECO:0007669"/>
    <property type="project" value="UniProtKB-SubCell"/>
</dbReference>
<keyword evidence="7" id="KW-1185">Reference proteome</keyword>
<dbReference type="AlphaFoldDB" id="A0A4P9XI15"/>
<dbReference type="GO" id="GO:0005634">
    <property type="term" value="C:nucleus"/>
    <property type="evidence" value="ECO:0007669"/>
    <property type="project" value="TreeGrafter"/>
</dbReference>
<dbReference type="STRING" id="78915.A0A4P9XI15"/>
<dbReference type="PANTHER" id="PTHR23354:SF62">
    <property type="entry name" value="MUSTARD, ISOFORM V"/>
    <property type="match status" value="1"/>
</dbReference>
<protein>
    <recommendedName>
        <fullName evidence="4">Oxidation resistance protein 1</fullName>
    </recommendedName>
</protein>
<reference evidence="7" key="1">
    <citation type="journal article" date="2018" name="Nat. Microbiol.">
        <title>Leveraging single-cell genomics to expand the fungal tree of life.</title>
        <authorList>
            <person name="Ahrendt S.R."/>
            <person name="Quandt C.A."/>
            <person name="Ciobanu D."/>
            <person name="Clum A."/>
            <person name="Salamov A."/>
            <person name="Andreopoulos B."/>
            <person name="Cheng J.F."/>
            <person name="Woyke T."/>
            <person name="Pelin A."/>
            <person name="Henrissat B."/>
            <person name="Reynolds N.K."/>
            <person name="Benny G.L."/>
            <person name="Smith M.E."/>
            <person name="James T.Y."/>
            <person name="Grigoriev I.V."/>
        </authorList>
    </citation>
    <scope>NUCLEOTIDE SEQUENCE [LARGE SCALE GENOMIC DNA]</scope>
    <source>
        <strain evidence="7">RSA 1356</strain>
    </source>
</reference>
<dbReference type="PROSITE" id="PS51886">
    <property type="entry name" value="TLDC"/>
    <property type="match status" value="1"/>
</dbReference>
<evidence type="ECO:0000256" key="4">
    <source>
        <dbReference type="ARBA" id="ARBA00040604"/>
    </source>
</evidence>
<dbReference type="SMART" id="SM00584">
    <property type="entry name" value="TLDc"/>
    <property type="match status" value="1"/>
</dbReference>
<sequence length="156" mass="17429">MQLPALQRLSRRWSLEYSLDQHGISFATMLDRVQDKGPLILAIMDTNGQVFGAYVSEPFKPCIGAYGSGECFLWRVRTGQATPTVEVFHWTGKNDYTIVTEHNFLAIGVDNGKFGLWLDGEFERGVSAACSTFDNPPLATDSEAFECARLEVWSIQ</sequence>
<dbReference type="OrthoDB" id="26679at2759"/>
<evidence type="ECO:0000256" key="2">
    <source>
        <dbReference type="ARBA" id="ARBA00009540"/>
    </source>
</evidence>